<protein>
    <submittedName>
        <fullName evidence="2">Uncharacterized protein</fullName>
    </submittedName>
</protein>
<evidence type="ECO:0000256" key="1">
    <source>
        <dbReference type="SAM" id="Phobius"/>
    </source>
</evidence>
<sequence>MEVLVVAGEQPTGLHYALTLCRAKERRQVPESKDGRQIIVKVHVVVDGHVSERARAVERAGEDFVVDGDKVDTKGTLCVHHAQDFDKADLAWVKRCKPFFLMPRPWEVARWTAWAREHAQPGTVVACMHPCLDHIGKILEVFDEKSQIPILFGAPFYAASFRNGDNAICASSLGSILLARIPRGKQHLSMQTQAIEAPGTHNLWYCDDTYRNNWLFGTFMWRLFDAYAALLFDPARPRSFHEQLAADGGLHRRALLALFDEALVLIPKKERSLIEFVGSPLALSLSSTRLLLRMPDPIFSMLQGLWPMLTLTGFVSSCNGVHHGDADALRAAPFFNGFVVEQTKKLIADGLAGATEPSFNAFLVEQSSKAHKATETAGKIPLLAPADIEPHLQKTPLFSLPVALCIVLAVLACIFIVLPGCCAVALNIILPNEAKFL</sequence>
<comment type="caution">
    <text evidence="2">The sequence shown here is derived from an EMBL/GenBank/DDBJ whole genome shotgun (WGS) entry which is preliminary data.</text>
</comment>
<keyword evidence="1" id="KW-0472">Membrane</keyword>
<dbReference type="Proteomes" id="UP000241890">
    <property type="component" value="Unassembled WGS sequence"/>
</dbReference>
<evidence type="ECO:0000313" key="3">
    <source>
        <dbReference type="Proteomes" id="UP000241890"/>
    </source>
</evidence>
<dbReference type="InParanoid" id="A0A2R5G7J7"/>
<organism evidence="2 3">
    <name type="scientific">Hondaea fermentalgiana</name>
    <dbReference type="NCBI Taxonomy" id="2315210"/>
    <lineage>
        <taxon>Eukaryota</taxon>
        <taxon>Sar</taxon>
        <taxon>Stramenopiles</taxon>
        <taxon>Bigyra</taxon>
        <taxon>Labyrinthulomycetes</taxon>
        <taxon>Thraustochytrida</taxon>
        <taxon>Thraustochytriidae</taxon>
        <taxon>Hondaea</taxon>
    </lineage>
</organism>
<keyword evidence="1" id="KW-1133">Transmembrane helix</keyword>
<feature type="transmembrane region" description="Helical" evidence="1">
    <location>
        <begin position="397"/>
        <end position="430"/>
    </location>
</feature>
<proteinExistence type="predicted"/>
<accession>A0A2R5G7J7</accession>
<reference evidence="2 3" key="1">
    <citation type="submission" date="2017-12" db="EMBL/GenBank/DDBJ databases">
        <title>Sequencing, de novo assembly and annotation of complete genome of a new Thraustochytrid species, strain FCC1311.</title>
        <authorList>
            <person name="Sedici K."/>
            <person name="Godart F."/>
            <person name="Aiese Cigliano R."/>
            <person name="Sanseverino W."/>
            <person name="Barakat M."/>
            <person name="Ortet P."/>
            <person name="Marechal E."/>
            <person name="Cagnac O."/>
            <person name="Amato A."/>
        </authorList>
    </citation>
    <scope>NUCLEOTIDE SEQUENCE [LARGE SCALE GENOMIC DNA]</scope>
</reference>
<keyword evidence="1" id="KW-0812">Transmembrane</keyword>
<name>A0A2R5G7J7_9STRA</name>
<gene>
    <name evidence="2" type="ORF">FCC1311_019872</name>
</gene>
<keyword evidence="3" id="KW-1185">Reference proteome</keyword>
<dbReference type="EMBL" id="BEYU01000015">
    <property type="protein sequence ID" value="GBG25768.1"/>
    <property type="molecule type" value="Genomic_DNA"/>
</dbReference>
<evidence type="ECO:0000313" key="2">
    <source>
        <dbReference type="EMBL" id="GBG25768.1"/>
    </source>
</evidence>
<dbReference type="AlphaFoldDB" id="A0A2R5G7J7"/>